<dbReference type="EMBL" id="PVTO01000006">
    <property type="protein sequence ID" value="PRY83097.1"/>
    <property type="molecule type" value="Genomic_DNA"/>
</dbReference>
<sequence length="113" mass="12598">MNKTKDTYSISILLGLLGIISFIMVTSSPNIDSFLLELTIGLVIGGLMSYGYEIVKVLYEKKIAKKIKRHIIIYGIPIMLFVSVINYFYSSLLASAVGAVMSFLLVSSIYKKY</sequence>
<keyword evidence="1" id="KW-1133">Transmembrane helix</keyword>
<dbReference type="AlphaFoldDB" id="A0A2T0W8Q1"/>
<protein>
    <submittedName>
        <fullName evidence="2">Uncharacterized protein</fullName>
    </submittedName>
</protein>
<dbReference type="RefSeq" id="WP_106191917.1">
    <property type="nucleotide sequence ID" value="NZ_PVTO01000006.1"/>
</dbReference>
<proteinExistence type="predicted"/>
<comment type="caution">
    <text evidence="2">The sequence shown here is derived from an EMBL/GenBank/DDBJ whole genome shotgun (WGS) entry which is preliminary data.</text>
</comment>
<feature type="transmembrane region" description="Helical" evidence="1">
    <location>
        <begin position="7"/>
        <end position="26"/>
    </location>
</feature>
<keyword evidence="1" id="KW-0812">Transmembrane</keyword>
<feature type="transmembrane region" description="Helical" evidence="1">
    <location>
        <begin position="94"/>
        <end position="110"/>
    </location>
</feature>
<evidence type="ECO:0000256" key="1">
    <source>
        <dbReference type="SAM" id="Phobius"/>
    </source>
</evidence>
<name>A0A2T0W8Q1_9LACT</name>
<keyword evidence="3" id="KW-1185">Reference proteome</keyword>
<feature type="transmembrane region" description="Helical" evidence="1">
    <location>
        <begin position="38"/>
        <end position="59"/>
    </location>
</feature>
<reference evidence="2 3" key="1">
    <citation type="submission" date="2018-03" db="EMBL/GenBank/DDBJ databases">
        <title>Genomic Encyclopedia of Archaeal and Bacterial Type Strains, Phase II (KMG-II): from individual species to whole genera.</title>
        <authorList>
            <person name="Goeker M."/>
        </authorList>
    </citation>
    <scope>NUCLEOTIDE SEQUENCE [LARGE SCALE GENOMIC DNA]</scope>
    <source>
        <strain evidence="2 3">DSM 13175</strain>
    </source>
</reference>
<accession>A0A2T0W8Q1</accession>
<dbReference type="Proteomes" id="UP000238205">
    <property type="component" value="Unassembled WGS sequence"/>
</dbReference>
<feature type="transmembrane region" description="Helical" evidence="1">
    <location>
        <begin position="71"/>
        <end position="88"/>
    </location>
</feature>
<keyword evidence="1" id="KW-0472">Membrane</keyword>
<organism evidence="2 3">
    <name type="scientific">Alkalibacterium olivapovliticus</name>
    <dbReference type="NCBI Taxonomy" id="99907"/>
    <lineage>
        <taxon>Bacteria</taxon>
        <taxon>Bacillati</taxon>
        <taxon>Bacillota</taxon>
        <taxon>Bacilli</taxon>
        <taxon>Lactobacillales</taxon>
        <taxon>Carnobacteriaceae</taxon>
        <taxon>Alkalibacterium</taxon>
    </lineage>
</organism>
<gene>
    <name evidence="2" type="ORF">CLV38_1061</name>
</gene>
<evidence type="ECO:0000313" key="2">
    <source>
        <dbReference type="EMBL" id="PRY83097.1"/>
    </source>
</evidence>
<evidence type="ECO:0000313" key="3">
    <source>
        <dbReference type="Proteomes" id="UP000238205"/>
    </source>
</evidence>